<dbReference type="Proteomes" id="UP001193389">
    <property type="component" value="Chromosome"/>
</dbReference>
<organism evidence="1 2">
    <name type="scientific">Aquipluma nitroreducens</name>
    <dbReference type="NCBI Taxonomy" id="2010828"/>
    <lineage>
        <taxon>Bacteria</taxon>
        <taxon>Pseudomonadati</taxon>
        <taxon>Bacteroidota</taxon>
        <taxon>Bacteroidia</taxon>
        <taxon>Marinilabiliales</taxon>
        <taxon>Prolixibacteraceae</taxon>
        <taxon>Aquipluma</taxon>
    </lineage>
</organism>
<name>A0A5K7SAH6_9BACT</name>
<dbReference type="AlphaFoldDB" id="A0A5K7SAH6"/>
<evidence type="ECO:0000313" key="1">
    <source>
        <dbReference type="EMBL" id="BBE18583.1"/>
    </source>
</evidence>
<dbReference type="EMBL" id="AP018694">
    <property type="protein sequence ID" value="BBE18583.1"/>
    <property type="molecule type" value="Genomic_DNA"/>
</dbReference>
<proteinExistence type="predicted"/>
<accession>A0A5K7SAH6</accession>
<reference evidence="1" key="1">
    <citation type="journal article" date="2020" name="Int. J. Syst. Evol. Microbiol.">
        <title>Aquipluma nitroreducens gen. nov. sp. nov., a novel facultatively anaerobic bacterium isolated from a freshwater lake.</title>
        <authorList>
            <person name="Watanabe M."/>
            <person name="Kojima H."/>
            <person name="Fukui M."/>
        </authorList>
    </citation>
    <scope>NUCLEOTIDE SEQUENCE</scope>
    <source>
        <strain evidence="1">MeG22</strain>
    </source>
</reference>
<sequence>MRLNFQQDLELKIALKKNSQAQFQQLVKLSVQHYTSV</sequence>
<keyword evidence="2" id="KW-1185">Reference proteome</keyword>
<gene>
    <name evidence="1" type="ORF">AQPE_2746</name>
</gene>
<evidence type="ECO:0000313" key="2">
    <source>
        <dbReference type="Proteomes" id="UP001193389"/>
    </source>
</evidence>
<protein>
    <submittedName>
        <fullName evidence="1">Uncharacterized protein</fullName>
    </submittedName>
</protein>
<dbReference type="KEGG" id="anf:AQPE_2746"/>